<evidence type="ECO:0000313" key="2">
    <source>
        <dbReference type="EMBL" id="OCL01953.1"/>
    </source>
</evidence>
<feature type="region of interest" description="Disordered" evidence="1">
    <location>
        <begin position="250"/>
        <end position="273"/>
    </location>
</feature>
<evidence type="ECO:0000256" key="1">
    <source>
        <dbReference type="SAM" id="MobiDB-lite"/>
    </source>
</evidence>
<dbReference type="EMBL" id="KV751030">
    <property type="protein sequence ID" value="OCL01953.1"/>
    <property type="molecule type" value="Genomic_DNA"/>
</dbReference>
<organism evidence="2 3">
    <name type="scientific">Glonium stellatum</name>
    <dbReference type="NCBI Taxonomy" id="574774"/>
    <lineage>
        <taxon>Eukaryota</taxon>
        <taxon>Fungi</taxon>
        <taxon>Dikarya</taxon>
        <taxon>Ascomycota</taxon>
        <taxon>Pezizomycotina</taxon>
        <taxon>Dothideomycetes</taxon>
        <taxon>Pleosporomycetidae</taxon>
        <taxon>Gloniales</taxon>
        <taxon>Gloniaceae</taxon>
        <taxon>Glonium</taxon>
    </lineage>
</organism>
<dbReference type="Proteomes" id="UP000250140">
    <property type="component" value="Unassembled WGS sequence"/>
</dbReference>
<evidence type="ECO:0000313" key="3">
    <source>
        <dbReference type="Proteomes" id="UP000250140"/>
    </source>
</evidence>
<keyword evidence="3" id="KW-1185">Reference proteome</keyword>
<name>A0A8E2JLW9_9PEZI</name>
<dbReference type="AlphaFoldDB" id="A0A8E2JLW9"/>
<feature type="compositionally biased region" description="Basic and acidic residues" evidence="1">
    <location>
        <begin position="250"/>
        <end position="261"/>
    </location>
</feature>
<sequence length="505" mass="56143">MPKVLRRRGANTIRSIQRNSALIAERLGVSAFEALPPTRRPNEENDLSRDFLQRLARLTEYENSVPELRKRLLNARKSRLATKKGQTLTDPTIQLSDVSVALREILHEQEIQPIVEPQVPIFSTGAVELSYKDSPALVLKLKMPKDTPMQAFDTSTSSYVTSPVLAAPRTSDRNSSNLKRSSKSTAAVQIGKWTNMLGSSADDLSGELSDLKYGSDTSDEIPILSKRRLASTRSNRSCITSIYKTPIHKDLRSSSTKDKTSRLTGGLAPGRSLRNMNRKLDESSRKRVEHNRPNFLKDDLANITDFDSITYPVEIPVPHEPHTFRIVENAEGLKALAVKAKAECNRAERSSSLSPIPHAVPSGLLNPTRIQLDQLQQQFADSMFFIQGTTHYSRFRPLNEMEIARVEKLSDTFLADYKNAQARFESGLRKIGVLPKEEEDDHIPASSLEVFGQIPRLENSTSSVQLQPSGISGSPSLPTKQEGVSELKAAIIIDLQDGYESSNTE</sequence>
<gene>
    <name evidence="2" type="ORF">AOQ84DRAFT_393310</name>
</gene>
<feature type="compositionally biased region" description="Polar residues" evidence="1">
    <location>
        <begin position="459"/>
        <end position="479"/>
    </location>
</feature>
<protein>
    <submittedName>
        <fullName evidence="2">Uncharacterized protein</fullName>
    </submittedName>
</protein>
<accession>A0A8E2JLW9</accession>
<dbReference type="OrthoDB" id="10406651at2759"/>
<feature type="region of interest" description="Disordered" evidence="1">
    <location>
        <begin position="459"/>
        <end position="482"/>
    </location>
</feature>
<proteinExistence type="predicted"/>
<reference evidence="2 3" key="1">
    <citation type="journal article" date="2016" name="Nat. Commun.">
        <title>Ectomycorrhizal ecology is imprinted in the genome of the dominant symbiotic fungus Cenococcum geophilum.</title>
        <authorList>
            <consortium name="DOE Joint Genome Institute"/>
            <person name="Peter M."/>
            <person name="Kohler A."/>
            <person name="Ohm R.A."/>
            <person name="Kuo A."/>
            <person name="Krutzmann J."/>
            <person name="Morin E."/>
            <person name="Arend M."/>
            <person name="Barry K.W."/>
            <person name="Binder M."/>
            <person name="Choi C."/>
            <person name="Clum A."/>
            <person name="Copeland A."/>
            <person name="Grisel N."/>
            <person name="Haridas S."/>
            <person name="Kipfer T."/>
            <person name="LaButti K."/>
            <person name="Lindquist E."/>
            <person name="Lipzen A."/>
            <person name="Maire R."/>
            <person name="Meier B."/>
            <person name="Mihaltcheva S."/>
            <person name="Molinier V."/>
            <person name="Murat C."/>
            <person name="Poggeler S."/>
            <person name="Quandt C.A."/>
            <person name="Sperisen C."/>
            <person name="Tritt A."/>
            <person name="Tisserant E."/>
            <person name="Crous P.W."/>
            <person name="Henrissat B."/>
            <person name="Nehls U."/>
            <person name="Egli S."/>
            <person name="Spatafora J.W."/>
            <person name="Grigoriev I.V."/>
            <person name="Martin F.M."/>
        </authorList>
    </citation>
    <scope>NUCLEOTIDE SEQUENCE [LARGE SCALE GENOMIC DNA]</scope>
    <source>
        <strain evidence="2 3">CBS 207.34</strain>
    </source>
</reference>